<feature type="transmembrane region" description="Helical" evidence="6">
    <location>
        <begin position="15"/>
        <end position="34"/>
    </location>
</feature>
<dbReference type="Pfam" id="PF03062">
    <property type="entry name" value="MBOAT"/>
    <property type="match status" value="1"/>
</dbReference>
<evidence type="ECO:0000256" key="3">
    <source>
        <dbReference type="ARBA" id="ARBA00022989"/>
    </source>
</evidence>
<dbReference type="GO" id="GO:0005783">
    <property type="term" value="C:endoplasmic reticulum"/>
    <property type="evidence" value="ECO:0007669"/>
    <property type="project" value="TreeGrafter"/>
</dbReference>
<evidence type="ECO:0000313" key="8">
    <source>
        <dbReference type="Proteomes" id="UP001187531"/>
    </source>
</evidence>
<feature type="transmembrane region" description="Helical" evidence="6">
    <location>
        <begin position="244"/>
        <end position="263"/>
    </location>
</feature>
<evidence type="ECO:0000256" key="5">
    <source>
        <dbReference type="ARBA" id="ARBA00038268"/>
    </source>
</evidence>
<dbReference type="AlphaFoldDB" id="A0AA88H8S3"/>
<comment type="similarity">
    <text evidence="5">Belongs to the membrane-bound acyltransferase family. HHAT subfamily.</text>
</comment>
<dbReference type="PROSITE" id="PS51257">
    <property type="entry name" value="PROKAR_LIPOPROTEIN"/>
    <property type="match status" value="1"/>
</dbReference>
<dbReference type="PANTHER" id="PTHR13285">
    <property type="entry name" value="ACYLTRANSFERASE"/>
    <property type="match status" value="1"/>
</dbReference>
<sequence>MALVRGNCGIVEKTVYFGVWIGSILYSCISLLAISKKLRPLLNNEDFEEGRLLKEEKDVSDLEWEYWSKTVLRLTLPFTLHLLISFTMNHKSQEKIAIALRVFVTLACVCMIFGILASFFIILKCLTMFLISKTKCKSLIWFVCLSTLFIGRFETAKQFLFGNDDLAWYGFSVTYSWCNMRALSYGLDVSNGVNTSLFNFLKYFFYLPIFFCGPVITYESFQIGSNDPKKNQLQNIRWWNILQISRYVFWYIVSEAVLHYFYFNAIQQEAFLVGKLGRWELAGLGYAMGQFFQMKYVFFYGLCGEIARIDGVNAPPPPICIGRVHLYSHMWRYFDRGLHSILVKYIYVPIVKLNPSNFMKIAGSVLSFGYVFLWHGPYDFVLVWSILNCLGIIVEMIARKIGKTNSYKEFEMNLGYSHRRRFVVLLSVPLFAVSMVSNFYFFFGLKIGNIFAKRILFDCKSSFLFFILHICMVKVVSAVKTRPTEGFKSAYKKDLW</sequence>
<evidence type="ECO:0000256" key="4">
    <source>
        <dbReference type="ARBA" id="ARBA00023136"/>
    </source>
</evidence>
<dbReference type="PANTHER" id="PTHR13285:SF18">
    <property type="entry name" value="PROTEIN-CYSTEINE N-PALMITOYLTRANSFERASE RASP"/>
    <property type="match status" value="1"/>
</dbReference>
<dbReference type="GO" id="GO:0016409">
    <property type="term" value="F:palmitoyltransferase activity"/>
    <property type="evidence" value="ECO:0007669"/>
    <property type="project" value="TreeGrafter"/>
</dbReference>
<feature type="transmembrane region" description="Helical" evidence="6">
    <location>
        <begin position="422"/>
        <end position="443"/>
    </location>
</feature>
<evidence type="ECO:0000256" key="2">
    <source>
        <dbReference type="ARBA" id="ARBA00022692"/>
    </source>
</evidence>
<dbReference type="EMBL" id="JAVRJZ010000020">
    <property type="protein sequence ID" value="KAK2705708.1"/>
    <property type="molecule type" value="Genomic_DNA"/>
</dbReference>
<evidence type="ECO:0008006" key="9">
    <source>
        <dbReference type="Google" id="ProtNLM"/>
    </source>
</evidence>
<feature type="transmembrane region" description="Helical" evidence="6">
    <location>
        <begin position="358"/>
        <end position="375"/>
    </location>
</feature>
<comment type="caution">
    <text evidence="7">The sequence shown here is derived from an EMBL/GenBank/DDBJ whole genome shotgun (WGS) entry which is preliminary data.</text>
</comment>
<keyword evidence="4 6" id="KW-0472">Membrane</keyword>
<gene>
    <name evidence="7" type="ORF">QYM36_015921</name>
</gene>
<feature type="transmembrane region" description="Helical" evidence="6">
    <location>
        <begin position="203"/>
        <end position="223"/>
    </location>
</feature>
<dbReference type="InterPro" id="IPR004299">
    <property type="entry name" value="MBOAT_fam"/>
</dbReference>
<feature type="transmembrane region" description="Helical" evidence="6">
    <location>
        <begin position="283"/>
        <end position="303"/>
    </location>
</feature>
<feature type="transmembrane region" description="Helical" evidence="6">
    <location>
        <begin position="98"/>
        <end position="123"/>
    </location>
</feature>
<dbReference type="Proteomes" id="UP001187531">
    <property type="component" value="Unassembled WGS sequence"/>
</dbReference>
<proteinExistence type="inferred from homology"/>
<keyword evidence="3 6" id="KW-1133">Transmembrane helix</keyword>
<dbReference type="InterPro" id="IPR051085">
    <property type="entry name" value="MB_O-acyltransferase"/>
</dbReference>
<reference evidence="7" key="1">
    <citation type="submission" date="2023-07" db="EMBL/GenBank/DDBJ databases">
        <title>Chromosome-level genome assembly of Artemia franciscana.</title>
        <authorList>
            <person name="Jo E."/>
        </authorList>
    </citation>
    <scope>NUCLEOTIDE SEQUENCE</scope>
    <source>
        <tissue evidence="7">Whole body</tissue>
    </source>
</reference>
<name>A0AA88H8S3_ARTSF</name>
<dbReference type="GO" id="GO:0016020">
    <property type="term" value="C:membrane"/>
    <property type="evidence" value="ECO:0007669"/>
    <property type="project" value="UniProtKB-SubCell"/>
</dbReference>
<evidence type="ECO:0000256" key="6">
    <source>
        <dbReference type="SAM" id="Phobius"/>
    </source>
</evidence>
<comment type="subcellular location">
    <subcellularLocation>
        <location evidence="1">Membrane</location>
        <topology evidence="1">Multi-pass membrane protein</topology>
    </subcellularLocation>
</comment>
<protein>
    <recommendedName>
        <fullName evidence="9">Protein-cysteine N-palmitoyltransferase Rasp</fullName>
    </recommendedName>
</protein>
<evidence type="ECO:0000313" key="7">
    <source>
        <dbReference type="EMBL" id="KAK2705709.1"/>
    </source>
</evidence>
<accession>A0AA88H8S3</accession>
<dbReference type="EMBL" id="JAVRJZ010000020">
    <property type="protein sequence ID" value="KAK2705709.1"/>
    <property type="molecule type" value="Genomic_DNA"/>
</dbReference>
<organism evidence="7 8">
    <name type="scientific">Artemia franciscana</name>
    <name type="common">Brine shrimp</name>
    <name type="synonym">Artemia sanfranciscana</name>
    <dbReference type="NCBI Taxonomy" id="6661"/>
    <lineage>
        <taxon>Eukaryota</taxon>
        <taxon>Metazoa</taxon>
        <taxon>Ecdysozoa</taxon>
        <taxon>Arthropoda</taxon>
        <taxon>Crustacea</taxon>
        <taxon>Branchiopoda</taxon>
        <taxon>Anostraca</taxon>
        <taxon>Artemiidae</taxon>
        <taxon>Artemia</taxon>
    </lineage>
</organism>
<evidence type="ECO:0000256" key="1">
    <source>
        <dbReference type="ARBA" id="ARBA00004141"/>
    </source>
</evidence>
<feature type="transmembrane region" description="Helical" evidence="6">
    <location>
        <begin position="381"/>
        <end position="401"/>
    </location>
</feature>
<keyword evidence="2 6" id="KW-0812">Transmembrane</keyword>
<keyword evidence="8" id="KW-1185">Reference proteome</keyword>